<proteinExistence type="predicted"/>
<dbReference type="RefSeq" id="WP_073167747.1">
    <property type="nucleotide sequence ID" value="NZ_FQUW01000066.1"/>
</dbReference>
<organism evidence="1 2">
    <name type="scientific">Desulfofundulus australicus DSM 11792</name>
    <dbReference type="NCBI Taxonomy" id="1121425"/>
    <lineage>
        <taxon>Bacteria</taxon>
        <taxon>Bacillati</taxon>
        <taxon>Bacillota</taxon>
        <taxon>Clostridia</taxon>
        <taxon>Eubacteriales</taxon>
        <taxon>Peptococcaceae</taxon>
        <taxon>Desulfofundulus</taxon>
    </lineage>
</organism>
<evidence type="ECO:0000313" key="2">
    <source>
        <dbReference type="Proteomes" id="UP000184196"/>
    </source>
</evidence>
<dbReference type="Proteomes" id="UP000184196">
    <property type="component" value="Unassembled WGS sequence"/>
</dbReference>
<reference evidence="2" key="1">
    <citation type="submission" date="2016-11" db="EMBL/GenBank/DDBJ databases">
        <authorList>
            <person name="Varghese N."/>
            <person name="Submissions S."/>
        </authorList>
    </citation>
    <scope>NUCLEOTIDE SEQUENCE [LARGE SCALE GENOMIC DNA]</scope>
    <source>
        <strain evidence="2">DSM 11792</strain>
    </source>
</reference>
<dbReference type="InterPro" id="IPR014054">
    <property type="entry name" value="Phage_regulatory_Rha"/>
</dbReference>
<gene>
    <name evidence="1" type="ORF">SAMN02745218_02999</name>
</gene>
<evidence type="ECO:0000313" key="1">
    <source>
        <dbReference type="EMBL" id="SHF74831.1"/>
    </source>
</evidence>
<keyword evidence="2" id="KW-1185">Reference proteome</keyword>
<dbReference type="AlphaFoldDB" id="A0A1M5E701"/>
<dbReference type="NCBIfam" id="TIGR02681">
    <property type="entry name" value="phage_pRha"/>
    <property type="match status" value="1"/>
</dbReference>
<accession>A0A1M5E701</accession>
<sequence>MKPIPFDLGVIIKKDVPVVSSRKVAEVFGKRHDHVLRAIENLECSEEFTRLNFGVSYYKDSSGKRNKEYYMTRDGFTFLVMGFTGKKAAQFKEAYIRRFNEMEQQLRQRAIGKAIRRTLTDAIKESGLNTQLKGWAYKSITDLVYRVAIGCTAAQFRKMHGLDKDANIRDYLDTYQLARISQAEKLAQALTDAGADYDHIKAVLELTFARPVLVEAAGR</sequence>
<protein>
    <submittedName>
        <fullName evidence="1">Phage regulatory protein, rha family</fullName>
    </submittedName>
</protein>
<dbReference type="EMBL" id="FQUW01000066">
    <property type="protein sequence ID" value="SHF74831.1"/>
    <property type="molecule type" value="Genomic_DNA"/>
</dbReference>
<dbReference type="Pfam" id="PF09669">
    <property type="entry name" value="Phage_pRha"/>
    <property type="match status" value="1"/>
</dbReference>
<name>A0A1M5E701_9FIRM</name>